<dbReference type="PANTHER" id="PTHR36368:SF1">
    <property type="entry name" value="ATP-DEPENDENT CASEINOLYTIC PROTEASE_CROTONASE FAMILY PROTEIN"/>
    <property type="match status" value="1"/>
</dbReference>
<sequence length="482" mass="53763">MLLIFLQIFGFVPDKVQAKKMGYFGALFEVPGSSCSLSLPSEPPDIRIWFSSYKYESPVMDSNDNFGDSLSKESEFAKDELVVEESNGDKEENLGRFSCIRKRSEGLVCENLCSSGYVKCCCSSGNDKHETQSSNRMFLDIPSAPLLADSLHSPSLLSEPPDIRNWFPSYVYESPVLGTSEDLGDFISIESGSKNVGFVIEESNSEEKEILGEYKNCRNRGDATVGEMLHSNGDVKSHWSVNNEHKPKSLKELQVDIGVGWNKNTSALNNSSFGRSLGQSLNVEILHNHRFSPTKDVSSLNGEGSKSKQEQPQKTTSMLLNISRTSGSDDRKTPNKLISTRDFTRESSQVKAEIGHMSPESNSKLNLLNGIATKKSTQERSGKENEEKDVSEIGFVTTRNINFKRTNNEDSMRRPESINKRADSTSCGKKGLIKTKVLTETTNFQHSGAMEVTGKWRCPQKSKPEKGPPLKQLRLEQWIRRA</sequence>
<accession>A0A2I4F0D5</accession>
<name>A0A2I4F0D5_JUGRE</name>
<dbReference type="Gramene" id="Jr09_05730_p1">
    <property type="protein sequence ID" value="cds.Jr09_05730_p1"/>
    <property type="gene ID" value="Jr09_05730"/>
</dbReference>
<gene>
    <name evidence="4" type="primary">LOC108994384</name>
</gene>
<organism evidence="3 4">
    <name type="scientific">Juglans regia</name>
    <name type="common">English walnut</name>
    <dbReference type="NCBI Taxonomy" id="51240"/>
    <lineage>
        <taxon>Eukaryota</taxon>
        <taxon>Viridiplantae</taxon>
        <taxon>Streptophyta</taxon>
        <taxon>Embryophyta</taxon>
        <taxon>Tracheophyta</taxon>
        <taxon>Spermatophyta</taxon>
        <taxon>Magnoliopsida</taxon>
        <taxon>eudicotyledons</taxon>
        <taxon>Gunneridae</taxon>
        <taxon>Pentapetalae</taxon>
        <taxon>rosids</taxon>
        <taxon>fabids</taxon>
        <taxon>Fagales</taxon>
        <taxon>Juglandaceae</taxon>
        <taxon>Juglans</taxon>
    </lineage>
</organism>
<feature type="compositionally biased region" description="Basic and acidic residues" evidence="1">
    <location>
        <begin position="462"/>
        <end position="482"/>
    </location>
</feature>
<dbReference type="KEGG" id="jre:108994384"/>
<dbReference type="STRING" id="51240.A0A2I4F0D5"/>
<evidence type="ECO:0000256" key="1">
    <source>
        <dbReference type="SAM" id="MobiDB-lite"/>
    </source>
</evidence>
<dbReference type="FunCoup" id="A0A2I4F0D5">
    <property type="interactions" value="221"/>
</dbReference>
<proteinExistence type="predicted"/>
<dbReference type="PANTHER" id="PTHR36368">
    <property type="entry name" value="ATP-DEPENDENT CASEINOLYTIC PROTEASE/CROTONASE FAMILY PROTEIN"/>
    <property type="match status" value="1"/>
</dbReference>
<feature type="region of interest" description="Disordered" evidence="1">
    <location>
        <begin position="458"/>
        <end position="482"/>
    </location>
</feature>
<dbReference type="Proteomes" id="UP000235220">
    <property type="component" value="Chromosome 9"/>
</dbReference>
<evidence type="ECO:0000256" key="2">
    <source>
        <dbReference type="SAM" id="SignalP"/>
    </source>
</evidence>
<keyword evidence="2" id="KW-0732">Signal</keyword>
<protein>
    <submittedName>
        <fullName evidence="4">Uncharacterized protein LOC108994384 isoform X1</fullName>
    </submittedName>
</protein>
<reference evidence="4" key="1">
    <citation type="submission" date="2025-08" db="UniProtKB">
        <authorList>
            <consortium name="RefSeq"/>
        </authorList>
    </citation>
    <scope>IDENTIFICATION</scope>
    <source>
        <tissue evidence="4">Leaves</tissue>
    </source>
</reference>
<evidence type="ECO:0000313" key="3">
    <source>
        <dbReference type="Proteomes" id="UP000235220"/>
    </source>
</evidence>
<dbReference type="OrthoDB" id="1847229at2759"/>
<keyword evidence="3" id="KW-1185">Reference proteome</keyword>
<dbReference type="AlphaFoldDB" id="A0A2I4F0D5"/>
<feature type="region of interest" description="Disordered" evidence="1">
    <location>
        <begin position="293"/>
        <end position="316"/>
    </location>
</feature>
<feature type="compositionally biased region" description="Polar residues" evidence="1">
    <location>
        <begin position="295"/>
        <end position="304"/>
    </location>
</feature>
<dbReference type="GeneID" id="108994384"/>
<feature type="signal peptide" evidence="2">
    <location>
        <begin position="1"/>
        <end position="18"/>
    </location>
</feature>
<dbReference type="RefSeq" id="XP_018825109.1">
    <property type="nucleotide sequence ID" value="XM_018969564.2"/>
</dbReference>
<feature type="chain" id="PRO_5043870514" evidence="2">
    <location>
        <begin position="19"/>
        <end position="482"/>
    </location>
</feature>
<evidence type="ECO:0000313" key="4">
    <source>
        <dbReference type="RefSeq" id="XP_018825109.1"/>
    </source>
</evidence>